<accession>A0A6A6JFZ7</accession>
<organism evidence="2 3">
    <name type="scientific">Westerdykella ornata</name>
    <dbReference type="NCBI Taxonomy" id="318751"/>
    <lineage>
        <taxon>Eukaryota</taxon>
        <taxon>Fungi</taxon>
        <taxon>Dikarya</taxon>
        <taxon>Ascomycota</taxon>
        <taxon>Pezizomycotina</taxon>
        <taxon>Dothideomycetes</taxon>
        <taxon>Pleosporomycetidae</taxon>
        <taxon>Pleosporales</taxon>
        <taxon>Sporormiaceae</taxon>
        <taxon>Westerdykella</taxon>
    </lineage>
</organism>
<dbReference type="GeneID" id="54554294"/>
<keyword evidence="3" id="KW-1185">Reference proteome</keyword>
<evidence type="ECO:0000313" key="3">
    <source>
        <dbReference type="Proteomes" id="UP000800097"/>
    </source>
</evidence>
<feature type="compositionally biased region" description="Polar residues" evidence="1">
    <location>
        <begin position="298"/>
        <end position="307"/>
    </location>
</feature>
<feature type="compositionally biased region" description="Acidic residues" evidence="1">
    <location>
        <begin position="110"/>
        <end position="123"/>
    </location>
</feature>
<dbReference type="EMBL" id="ML986505">
    <property type="protein sequence ID" value="KAF2274119.1"/>
    <property type="molecule type" value="Genomic_DNA"/>
</dbReference>
<dbReference type="RefSeq" id="XP_033651658.1">
    <property type="nucleotide sequence ID" value="XM_033801119.1"/>
</dbReference>
<evidence type="ECO:0000313" key="2">
    <source>
        <dbReference type="EMBL" id="KAF2274119.1"/>
    </source>
</evidence>
<feature type="region of interest" description="Disordered" evidence="1">
    <location>
        <begin position="36"/>
        <end position="123"/>
    </location>
</feature>
<dbReference type="OrthoDB" id="2446291at2759"/>
<reference evidence="2" key="1">
    <citation type="journal article" date="2020" name="Stud. Mycol.">
        <title>101 Dothideomycetes genomes: a test case for predicting lifestyles and emergence of pathogens.</title>
        <authorList>
            <person name="Haridas S."/>
            <person name="Albert R."/>
            <person name="Binder M."/>
            <person name="Bloem J."/>
            <person name="Labutti K."/>
            <person name="Salamov A."/>
            <person name="Andreopoulos B."/>
            <person name="Baker S."/>
            <person name="Barry K."/>
            <person name="Bills G."/>
            <person name="Bluhm B."/>
            <person name="Cannon C."/>
            <person name="Castanera R."/>
            <person name="Culley D."/>
            <person name="Daum C."/>
            <person name="Ezra D."/>
            <person name="Gonzalez J."/>
            <person name="Henrissat B."/>
            <person name="Kuo A."/>
            <person name="Liang C."/>
            <person name="Lipzen A."/>
            <person name="Lutzoni F."/>
            <person name="Magnuson J."/>
            <person name="Mondo S."/>
            <person name="Nolan M."/>
            <person name="Ohm R."/>
            <person name="Pangilinan J."/>
            <person name="Park H.-J."/>
            <person name="Ramirez L."/>
            <person name="Alfaro M."/>
            <person name="Sun H."/>
            <person name="Tritt A."/>
            <person name="Yoshinaga Y."/>
            <person name="Zwiers L.-H."/>
            <person name="Turgeon B."/>
            <person name="Goodwin S."/>
            <person name="Spatafora J."/>
            <person name="Crous P."/>
            <person name="Grigoriev I."/>
        </authorList>
    </citation>
    <scope>NUCLEOTIDE SEQUENCE</scope>
    <source>
        <strain evidence="2">CBS 379.55</strain>
    </source>
</reference>
<sequence>MFASHTKRPRDDEEGDTGRLDDERYIKRVRSWASRYAAEPSHSRVPDRPSVLVSLTPLPPDLATLTPANSSPSDTEVYSPHRLQNALQPDNARLSSPRAPTIVRGGGVDMDMDDTEMDDRDSDDHDDFDMVHSPPYDGSFSGLFSQPLRPAKLDSTLFRRRGSVGEDEGIGGNATGRLPTPMYPNFPPATTAVPALRSCDGLLSAGTGGPTLLGVPNPHHPNFIPIPHVPPVPLPKKHAHIIDHDRARRMPSPISEDEDLPDTPTAWTQSQLERLSVTGERQFHMEIEESTPVPAASVATTDLSTSAHPEGSEPPGVLTTPTRGRKRSGALSSGRGRFSMGYREDCEKCRMRVPGHYSHFLPN</sequence>
<evidence type="ECO:0000256" key="1">
    <source>
        <dbReference type="SAM" id="MobiDB-lite"/>
    </source>
</evidence>
<feature type="region of interest" description="Disordered" evidence="1">
    <location>
        <begin position="1"/>
        <end position="22"/>
    </location>
</feature>
<proteinExistence type="predicted"/>
<name>A0A6A6JFZ7_WESOR</name>
<feature type="compositionally biased region" description="Low complexity" evidence="1">
    <location>
        <begin position="49"/>
        <end position="68"/>
    </location>
</feature>
<dbReference type="Proteomes" id="UP000800097">
    <property type="component" value="Unassembled WGS sequence"/>
</dbReference>
<feature type="region of interest" description="Disordered" evidence="1">
    <location>
        <begin position="287"/>
        <end position="339"/>
    </location>
</feature>
<dbReference type="AlphaFoldDB" id="A0A6A6JFZ7"/>
<gene>
    <name evidence="2" type="ORF">EI97DRAFT_460512</name>
</gene>
<protein>
    <submittedName>
        <fullName evidence="2">Uncharacterized protein</fullName>
    </submittedName>
</protein>